<feature type="region of interest" description="Disordered" evidence="1">
    <location>
        <begin position="133"/>
        <end position="196"/>
    </location>
</feature>
<dbReference type="EMBL" id="KZ308147">
    <property type="protein sequence ID" value="KAG8222946.1"/>
    <property type="molecule type" value="Genomic_DNA"/>
</dbReference>
<dbReference type="InterPro" id="IPR035441">
    <property type="entry name" value="TFIIS/LEDGF_dom_sf"/>
</dbReference>
<evidence type="ECO:0000313" key="3">
    <source>
        <dbReference type="EMBL" id="KAG8222946.1"/>
    </source>
</evidence>
<feature type="non-terminal residue" evidence="3">
    <location>
        <position position="1"/>
    </location>
</feature>
<feature type="domain" description="Lens epithelium-derived growth factor integrase-binding" evidence="2">
    <location>
        <begin position="1"/>
        <end position="115"/>
    </location>
</feature>
<evidence type="ECO:0000259" key="2">
    <source>
        <dbReference type="Pfam" id="PF11467"/>
    </source>
</evidence>
<dbReference type="Gene3D" id="1.20.930.10">
    <property type="entry name" value="Conserved domain common to transcription factors TFIIS, elongin A, CRSP70"/>
    <property type="match status" value="1"/>
</dbReference>
<dbReference type="Proteomes" id="UP000792457">
    <property type="component" value="Unassembled WGS sequence"/>
</dbReference>
<dbReference type="InterPro" id="IPR036218">
    <property type="entry name" value="HIVI-bd_sf"/>
</dbReference>
<proteinExistence type="predicted"/>
<dbReference type="Pfam" id="PF11467">
    <property type="entry name" value="LEDGF"/>
    <property type="match status" value="1"/>
</dbReference>
<gene>
    <name evidence="3" type="ORF">J437_LFUL000241</name>
</gene>
<protein>
    <recommendedName>
        <fullName evidence="2">Lens epithelium-derived growth factor integrase-binding domain-containing protein</fullName>
    </recommendedName>
</protein>
<sequence>MVELDAFVRSNMGLNHADCDKALQYMDEMDKLPISPLMLKKNPMVVETARRLRLYVGNHHKWNMSDAEKGEFIKKTAVVRMKADHLYNKFKSLFMVPESKSFIKDFGEQVEMFQEATKHLTKEQKYALVYDPSVGEKSNEKEATATEEAEVNQDEADAEKEKAADQTQNTPKEKKTPGGVARKKSVSVEETDKEAS</sequence>
<evidence type="ECO:0000256" key="1">
    <source>
        <dbReference type="SAM" id="MobiDB-lite"/>
    </source>
</evidence>
<accession>A0A8K0JUL4</accession>
<dbReference type="InterPro" id="IPR021567">
    <property type="entry name" value="LEDGF_IBD"/>
</dbReference>
<evidence type="ECO:0000313" key="4">
    <source>
        <dbReference type="Proteomes" id="UP000792457"/>
    </source>
</evidence>
<organism evidence="3 4">
    <name type="scientific">Ladona fulva</name>
    <name type="common">Scarce chaser dragonfly</name>
    <name type="synonym">Libellula fulva</name>
    <dbReference type="NCBI Taxonomy" id="123851"/>
    <lineage>
        <taxon>Eukaryota</taxon>
        <taxon>Metazoa</taxon>
        <taxon>Ecdysozoa</taxon>
        <taxon>Arthropoda</taxon>
        <taxon>Hexapoda</taxon>
        <taxon>Insecta</taxon>
        <taxon>Pterygota</taxon>
        <taxon>Palaeoptera</taxon>
        <taxon>Odonata</taxon>
        <taxon>Epiprocta</taxon>
        <taxon>Anisoptera</taxon>
        <taxon>Libelluloidea</taxon>
        <taxon>Libellulidae</taxon>
        <taxon>Ladona</taxon>
    </lineage>
</organism>
<reference evidence="3" key="1">
    <citation type="submission" date="2013-04" db="EMBL/GenBank/DDBJ databases">
        <authorList>
            <person name="Qu J."/>
            <person name="Murali S.C."/>
            <person name="Bandaranaike D."/>
            <person name="Bellair M."/>
            <person name="Blankenburg K."/>
            <person name="Chao H."/>
            <person name="Dinh H."/>
            <person name="Doddapaneni H."/>
            <person name="Downs B."/>
            <person name="Dugan-Rocha S."/>
            <person name="Elkadiri S."/>
            <person name="Gnanaolivu R.D."/>
            <person name="Hernandez B."/>
            <person name="Javaid M."/>
            <person name="Jayaseelan J.C."/>
            <person name="Lee S."/>
            <person name="Li M."/>
            <person name="Ming W."/>
            <person name="Munidasa M."/>
            <person name="Muniz J."/>
            <person name="Nguyen L."/>
            <person name="Ongeri F."/>
            <person name="Osuji N."/>
            <person name="Pu L.-L."/>
            <person name="Puazo M."/>
            <person name="Qu C."/>
            <person name="Quiroz J."/>
            <person name="Raj R."/>
            <person name="Weissenberger G."/>
            <person name="Xin Y."/>
            <person name="Zou X."/>
            <person name="Han Y."/>
            <person name="Richards S."/>
            <person name="Worley K."/>
            <person name="Muzny D."/>
            <person name="Gibbs R."/>
        </authorList>
    </citation>
    <scope>NUCLEOTIDE SEQUENCE</scope>
    <source>
        <strain evidence="3">Sampled in the wild</strain>
    </source>
</reference>
<feature type="compositionally biased region" description="Acidic residues" evidence="1">
    <location>
        <begin position="145"/>
        <end position="158"/>
    </location>
</feature>
<dbReference type="OrthoDB" id="62853at2759"/>
<comment type="caution">
    <text evidence="3">The sequence shown here is derived from an EMBL/GenBank/DDBJ whole genome shotgun (WGS) entry which is preliminary data.</text>
</comment>
<keyword evidence="4" id="KW-1185">Reference proteome</keyword>
<name>A0A8K0JUL4_LADFU</name>
<reference evidence="3" key="2">
    <citation type="submission" date="2017-10" db="EMBL/GenBank/DDBJ databases">
        <title>Ladona fulva Genome sequencing and assembly.</title>
        <authorList>
            <person name="Murali S."/>
            <person name="Richards S."/>
            <person name="Bandaranaike D."/>
            <person name="Bellair M."/>
            <person name="Blankenburg K."/>
            <person name="Chao H."/>
            <person name="Dinh H."/>
            <person name="Doddapaneni H."/>
            <person name="Dugan-Rocha S."/>
            <person name="Elkadiri S."/>
            <person name="Gnanaolivu R."/>
            <person name="Hernandez B."/>
            <person name="Skinner E."/>
            <person name="Javaid M."/>
            <person name="Lee S."/>
            <person name="Li M."/>
            <person name="Ming W."/>
            <person name="Munidasa M."/>
            <person name="Muniz J."/>
            <person name="Nguyen L."/>
            <person name="Hughes D."/>
            <person name="Osuji N."/>
            <person name="Pu L.-L."/>
            <person name="Puazo M."/>
            <person name="Qu C."/>
            <person name="Quiroz J."/>
            <person name="Raj R."/>
            <person name="Weissenberger G."/>
            <person name="Xin Y."/>
            <person name="Zou X."/>
            <person name="Han Y."/>
            <person name="Worley K."/>
            <person name="Muzny D."/>
            <person name="Gibbs R."/>
        </authorList>
    </citation>
    <scope>NUCLEOTIDE SEQUENCE</scope>
    <source>
        <strain evidence="3">Sampled in the wild</strain>
    </source>
</reference>
<dbReference type="AlphaFoldDB" id="A0A8K0JUL4"/>
<dbReference type="SUPFAM" id="SSF140576">
    <property type="entry name" value="HIV integrase-binding domain"/>
    <property type="match status" value="1"/>
</dbReference>